<dbReference type="RefSeq" id="WP_133215551.1">
    <property type="nucleotide sequence ID" value="NZ_SMSE01000006.1"/>
</dbReference>
<dbReference type="PANTHER" id="PTHR42747:SF4">
    <property type="entry name" value="BLR1330 PROTEIN"/>
    <property type="match status" value="1"/>
</dbReference>
<comment type="caution">
    <text evidence="6">The sequence shown here is derived from an EMBL/GenBank/DDBJ whole genome shotgun (WGS) entry which is preliminary data.</text>
</comment>
<dbReference type="AlphaFoldDB" id="A0A4R5LMU5"/>
<dbReference type="InterPro" id="IPR004136">
    <property type="entry name" value="NMO"/>
</dbReference>
<dbReference type="GO" id="GO:0018580">
    <property type="term" value="F:nitronate monooxygenase activity"/>
    <property type="evidence" value="ECO:0007669"/>
    <property type="project" value="InterPro"/>
</dbReference>
<keyword evidence="2" id="KW-0285">Flavoprotein</keyword>
<reference evidence="6 7" key="1">
    <citation type="submission" date="2019-03" db="EMBL/GenBank/DDBJ databases">
        <title>Seongchinamella monodicae gen. nov., sp. nov., a novel member of the Gammaproteobacteria isolated from a tidal mudflat of beach.</title>
        <authorList>
            <person name="Yang H.G."/>
            <person name="Kang J.W."/>
            <person name="Lee S.D."/>
        </authorList>
    </citation>
    <scope>NUCLEOTIDE SEQUENCE [LARGE SCALE GENOMIC DNA]</scope>
    <source>
        <strain evidence="6 7">GH4-78</strain>
    </source>
</reference>
<evidence type="ECO:0000256" key="4">
    <source>
        <dbReference type="ARBA" id="ARBA00023002"/>
    </source>
</evidence>
<dbReference type="SUPFAM" id="SSF51412">
    <property type="entry name" value="Inosine monophosphate dehydrogenase (IMPDH)"/>
    <property type="match status" value="1"/>
</dbReference>
<dbReference type="Pfam" id="PF03060">
    <property type="entry name" value="NMO"/>
    <property type="match status" value="1"/>
</dbReference>
<accession>A0A4R5LMU5</accession>
<evidence type="ECO:0000256" key="5">
    <source>
        <dbReference type="ARBA" id="ARBA00023033"/>
    </source>
</evidence>
<name>A0A4R5LMU5_9GAMM</name>
<dbReference type="PANTHER" id="PTHR42747">
    <property type="entry name" value="NITRONATE MONOOXYGENASE-RELATED"/>
    <property type="match status" value="1"/>
</dbReference>
<keyword evidence="4" id="KW-0560">Oxidoreductase</keyword>
<comment type="similarity">
    <text evidence="1">Belongs to the nitronate monooxygenase family. NMO class I subfamily.</text>
</comment>
<proteinExistence type="inferred from homology"/>
<protein>
    <submittedName>
        <fullName evidence="6">Nitronate monooxygenase</fullName>
    </submittedName>
</protein>
<dbReference type="CDD" id="cd04730">
    <property type="entry name" value="NPD_like"/>
    <property type="match status" value="1"/>
</dbReference>
<evidence type="ECO:0000256" key="1">
    <source>
        <dbReference type="ARBA" id="ARBA00009881"/>
    </source>
</evidence>
<dbReference type="Gene3D" id="3.20.20.70">
    <property type="entry name" value="Aldolase class I"/>
    <property type="match status" value="1"/>
</dbReference>
<keyword evidence="5 6" id="KW-0503">Monooxygenase</keyword>
<sequence>MPANQHQSDQFLSRWVKERYGERLRLPVFAAPMFQVSGTDYVVESCRAGVIGAFPTVNCRSIEELEGWFERIDSSLDEKCAPYAVNLVVHPSNKRRDADLELICRYKPEIVITSVGNPEPVLAPIQEYGGLVFADVATHRHAQKALEIDVDGLILLTAGAGGQTGWANPFAFARGVRQFFDGPIVLAGGIADARAIRAAEVLGADFAYMGTRFLATKESLAQPRYKDMVREAKFDDIKLTDKVTGIPANMLVASLIASGLDPDNLPERGALNIENDINPNKSRPKQWKDVWSAGHSVELVEDVPTIAELVEALAKDYAASTPW</sequence>
<keyword evidence="3" id="KW-0288">FMN</keyword>
<evidence type="ECO:0000313" key="6">
    <source>
        <dbReference type="EMBL" id="TDG11392.1"/>
    </source>
</evidence>
<dbReference type="FunFam" id="3.20.20.70:FF:000210">
    <property type="entry name" value="2-nitropropane dioxygenase"/>
    <property type="match status" value="1"/>
</dbReference>
<evidence type="ECO:0000256" key="3">
    <source>
        <dbReference type="ARBA" id="ARBA00022643"/>
    </source>
</evidence>
<evidence type="ECO:0000256" key="2">
    <source>
        <dbReference type="ARBA" id="ARBA00022630"/>
    </source>
</evidence>
<dbReference type="Proteomes" id="UP000295554">
    <property type="component" value="Unassembled WGS sequence"/>
</dbReference>
<dbReference type="OrthoDB" id="9778912at2"/>
<dbReference type="InterPro" id="IPR013785">
    <property type="entry name" value="Aldolase_TIM"/>
</dbReference>
<gene>
    <name evidence="6" type="ORF">E2F43_18580</name>
</gene>
<evidence type="ECO:0000313" key="7">
    <source>
        <dbReference type="Proteomes" id="UP000295554"/>
    </source>
</evidence>
<dbReference type="EMBL" id="SMSE01000006">
    <property type="protein sequence ID" value="TDG11392.1"/>
    <property type="molecule type" value="Genomic_DNA"/>
</dbReference>
<keyword evidence="7" id="KW-1185">Reference proteome</keyword>
<organism evidence="6 7">
    <name type="scientific">Seongchinamella unica</name>
    <dbReference type="NCBI Taxonomy" id="2547392"/>
    <lineage>
        <taxon>Bacteria</taxon>
        <taxon>Pseudomonadati</taxon>
        <taxon>Pseudomonadota</taxon>
        <taxon>Gammaproteobacteria</taxon>
        <taxon>Cellvibrionales</taxon>
        <taxon>Halieaceae</taxon>
        <taxon>Seongchinamella</taxon>
    </lineage>
</organism>